<comment type="caution">
    <text evidence="2">The sequence shown here is derived from an EMBL/GenBank/DDBJ whole genome shotgun (WGS) entry which is preliminary data.</text>
</comment>
<name>A0A642UIT1_DIURU</name>
<keyword evidence="3" id="KW-1185">Reference proteome</keyword>
<organism evidence="2 3">
    <name type="scientific">Diutina rugosa</name>
    <name type="common">Yeast</name>
    <name type="synonym">Candida rugosa</name>
    <dbReference type="NCBI Taxonomy" id="5481"/>
    <lineage>
        <taxon>Eukaryota</taxon>
        <taxon>Fungi</taxon>
        <taxon>Dikarya</taxon>
        <taxon>Ascomycota</taxon>
        <taxon>Saccharomycotina</taxon>
        <taxon>Pichiomycetes</taxon>
        <taxon>Debaryomycetaceae</taxon>
        <taxon>Diutina</taxon>
    </lineage>
</organism>
<sequence>MENPLADALDNLSWQFGSTAAHPLRQEIKLVGESYQAIQAYLKLIENDIDGLEQLARRQQATRLRIKSQEITAKARPPPQINNLHNQQYRPSPLSQAVGRRN</sequence>
<dbReference type="VEuPathDB" id="FungiDB:DIURU_004187"/>
<accession>A0A642UIT1</accession>
<proteinExistence type="predicted"/>
<feature type="region of interest" description="Disordered" evidence="1">
    <location>
        <begin position="67"/>
        <end position="102"/>
    </location>
</feature>
<evidence type="ECO:0000313" key="2">
    <source>
        <dbReference type="EMBL" id="KAA8899704.1"/>
    </source>
</evidence>
<dbReference type="GeneID" id="54782838"/>
<feature type="compositionally biased region" description="Polar residues" evidence="1">
    <location>
        <begin position="81"/>
        <end position="95"/>
    </location>
</feature>
<evidence type="ECO:0000313" key="3">
    <source>
        <dbReference type="Proteomes" id="UP000449547"/>
    </source>
</evidence>
<protein>
    <submittedName>
        <fullName evidence="2">Uncharacterized protein</fullName>
    </submittedName>
</protein>
<dbReference type="RefSeq" id="XP_034011050.1">
    <property type="nucleotide sequence ID" value="XM_034157032.1"/>
</dbReference>
<gene>
    <name evidence="2" type="ORF">DIURU_004187</name>
</gene>
<dbReference type="EMBL" id="SWFT01000121">
    <property type="protein sequence ID" value="KAA8899704.1"/>
    <property type="molecule type" value="Genomic_DNA"/>
</dbReference>
<evidence type="ECO:0000256" key="1">
    <source>
        <dbReference type="SAM" id="MobiDB-lite"/>
    </source>
</evidence>
<dbReference type="AlphaFoldDB" id="A0A642UIT1"/>
<reference evidence="2 3" key="1">
    <citation type="submission" date="2019-07" db="EMBL/GenBank/DDBJ databases">
        <title>Genome assembly of two rare yeast pathogens: Diutina rugosa and Trichomonascus ciferrii.</title>
        <authorList>
            <person name="Mixao V."/>
            <person name="Saus E."/>
            <person name="Hansen A."/>
            <person name="Lass-Flor C."/>
            <person name="Gabaldon T."/>
        </authorList>
    </citation>
    <scope>NUCLEOTIDE SEQUENCE [LARGE SCALE GENOMIC DNA]</scope>
    <source>
        <strain evidence="2 3">CBS 613</strain>
    </source>
</reference>
<dbReference type="Proteomes" id="UP000449547">
    <property type="component" value="Unassembled WGS sequence"/>
</dbReference>